<proteinExistence type="predicted"/>
<dbReference type="Proteomes" id="UP001284601">
    <property type="component" value="Unassembled WGS sequence"/>
</dbReference>
<feature type="transmembrane region" description="Helical" evidence="1">
    <location>
        <begin position="87"/>
        <end position="105"/>
    </location>
</feature>
<keyword evidence="1" id="KW-1133">Transmembrane helix</keyword>
<evidence type="ECO:0000313" key="2">
    <source>
        <dbReference type="EMBL" id="MDW5598072.1"/>
    </source>
</evidence>
<evidence type="ECO:0000313" key="3">
    <source>
        <dbReference type="Proteomes" id="UP001284601"/>
    </source>
</evidence>
<comment type="caution">
    <text evidence="2">The sequence shown here is derived from an EMBL/GenBank/DDBJ whole genome shotgun (WGS) entry which is preliminary data.</text>
</comment>
<accession>A0ABU4HZD8</accession>
<dbReference type="EMBL" id="JAWSTH010000117">
    <property type="protein sequence ID" value="MDW5598072.1"/>
    <property type="molecule type" value="Genomic_DNA"/>
</dbReference>
<keyword evidence="1" id="KW-0812">Transmembrane</keyword>
<protein>
    <submittedName>
        <fullName evidence="2">Uncharacterized protein</fullName>
    </submittedName>
</protein>
<gene>
    <name evidence="2" type="ORF">R7226_27195</name>
</gene>
<name>A0ABU4HZD8_9ACTN</name>
<feature type="transmembrane region" description="Helical" evidence="1">
    <location>
        <begin position="15"/>
        <end position="33"/>
    </location>
</feature>
<keyword evidence="3" id="KW-1185">Reference proteome</keyword>
<dbReference type="RefSeq" id="WP_318600540.1">
    <property type="nucleotide sequence ID" value="NZ_JAWSTH010000117.1"/>
</dbReference>
<organism evidence="2 3">
    <name type="scientific">Conexibacter stalactiti</name>
    <dbReference type="NCBI Taxonomy" id="1940611"/>
    <lineage>
        <taxon>Bacteria</taxon>
        <taxon>Bacillati</taxon>
        <taxon>Actinomycetota</taxon>
        <taxon>Thermoleophilia</taxon>
        <taxon>Solirubrobacterales</taxon>
        <taxon>Conexibacteraceae</taxon>
        <taxon>Conexibacter</taxon>
    </lineage>
</organism>
<feature type="transmembrane region" description="Helical" evidence="1">
    <location>
        <begin position="45"/>
        <end position="67"/>
    </location>
</feature>
<evidence type="ECO:0000256" key="1">
    <source>
        <dbReference type="SAM" id="Phobius"/>
    </source>
</evidence>
<reference evidence="3" key="1">
    <citation type="submission" date="2023-07" db="EMBL/GenBank/DDBJ databases">
        <title>Conexibacter stalactiti sp. nov., isolated from stalactites in a lava cave and emended description of the genus Conexibacter.</title>
        <authorList>
            <person name="Lee S.D."/>
        </authorList>
    </citation>
    <scope>NUCLEOTIDE SEQUENCE [LARGE SCALE GENOMIC DNA]</scope>
    <source>
        <strain evidence="3">KCTC 39840</strain>
    </source>
</reference>
<sequence length="198" mass="21346">MERVWSSRLRWRLRGAWLAPLVAVLVVVDGLLLTRLPIAGEGPDLVGGLLLAAFLNLVAVAALAPIGGLVVRTARPDLPGFVARDRVGVVLVLLLAAGLLGAGLVHREELERNHAAQADALERGRAWIGARDDRRADQFRRHVELADVVPIVDGSVYRVCVPSLRDADSAYCAVVDLDREAIRYAGAEPNAHFSTGTR</sequence>
<keyword evidence="1" id="KW-0472">Membrane</keyword>